<accession>A7SR58</accession>
<dbReference type="EMBL" id="DS469756">
    <property type="protein sequence ID" value="EDO33808.1"/>
    <property type="molecule type" value="Genomic_DNA"/>
</dbReference>
<evidence type="ECO:0000259" key="3">
    <source>
        <dbReference type="Pfam" id="PF18210"/>
    </source>
</evidence>
<feature type="domain" description="Knl1 C-terminal RWD" evidence="3">
    <location>
        <begin position="1260"/>
        <end position="1425"/>
    </location>
</feature>
<dbReference type="eggNOG" id="ENOG502QW5H">
    <property type="taxonomic scope" value="Eukaryota"/>
</dbReference>
<dbReference type="GO" id="GO:0034501">
    <property type="term" value="P:protein localization to kinetochore"/>
    <property type="evidence" value="ECO:0000318"/>
    <property type="project" value="GO_Central"/>
</dbReference>
<proteinExistence type="predicted"/>
<protein>
    <recommendedName>
        <fullName evidence="3">Knl1 C-terminal RWD domain-containing protein</fullName>
    </recommendedName>
</protein>
<dbReference type="Proteomes" id="UP000001593">
    <property type="component" value="Unassembled WGS sequence"/>
</dbReference>
<dbReference type="HOGENOM" id="CLU_247778_0_0_1"/>
<name>A7SR58_NEMVE</name>
<feature type="compositionally biased region" description="Basic and acidic residues" evidence="2">
    <location>
        <begin position="577"/>
        <end position="588"/>
    </location>
</feature>
<dbReference type="GO" id="GO:0005634">
    <property type="term" value="C:nucleus"/>
    <property type="evidence" value="ECO:0000318"/>
    <property type="project" value="GO_Central"/>
</dbReference>
<evidence type="ECO:0000256" key="1">
    <source>
        <dbReference type="SAM" id="Coils"/>
    </source>
</evidence>
<dbReference type="GO" id="GO:0008608">
    <property type="term" value="P:attachment of spindle microtubules to kinetochore"/>
    <property type="evidence" value="ECO:0000318"/>
    <property type="project" value="GO_Central"/>
</dbReference>
<feature type="region of interest" description="Disordered" evidence="2">
    <location>
        <begin position="577"/>
        <end position="603"/>
    </location>
</feature>
<feature type="region of interest" description="Disordered" evidence="2">
    <location>
        <begin position="910"/>
        <end position="931"/>
    </location>
</feature>
<reference evidence="4 5" key="1">
    <citation type="journal article" date="2007" name="Science">
        <title>Sea anemone genome reveals ancestral eumetazoan gene repertoire and genomic organization.</title>
        <authorList>
            <person name="Putnam N.H."/>
            <person name="Srivastava M."/>
            <person name="Hellsten U."/>
            <person name="Dirks B."/>
            <person name="Chapman J."/>
            <person name="Salamov A."/>
            <person name="Terry A."/>
            <person name="Shapiro H."/>
            <person name="Lindquist E."/>
            <person name="Kapitonov V.V."/>
            <person name="Jurka J."/>
            <person name="Genikhovich G."/>
            <person name="Grigoriev I.V."/>
            <person name="Lucas S.M."/>
            <person name="Steele R.E."/>
            <person name="Finnerty J.R."/>
            <person name="Technau U."/>
            <person name="Martindale M.Q."/>
            <person name="Rokhsar D.S."/>
        </authorList>
    </citation>
    <scope>NUCLEOTIDE SEQUENCE [LARGE SCALE GENOMIC DNA]</scope>
    <source>
        <strain evidence="5">CH2 X CH6</strain>
    </source>
</reference>
<dbReference type="OMA" id="EMTECHG"/>
<organism evidence="4 5">
    <name type="scientific">Nematostella vectensis</name>
    <name type="common">Starlet sea anemone</name>
    <dbReference type="NCBI Taxonomy" id="45351"/>
    <lineage>
        <taxon>Eukaryota</taxon>
        <taxon>Metazoa</taxon>
        <taxon>Cnidaria</taxon>
        <taxon>Anthozoa</taxon>
        <taxon>Hexacorallia</taxon>
        <taxon>Actiniaria</taxon>
        <taxon>Edwardsiidae</taxon>
        <taxon>Nematostella</taxon>
    </lineage>
</organism>
<feature type="coiled-coil region" evidence="1">
    <location>
        <begin position="1257"/>
        <end position="1298"/>
    </location>
</feature>
<feature type="region of interest" description="Disordered" evidence="2">
    <location>
        <begin position="769"/>
        <end position="842"/>
    </location>
</feature>
<feature type="region of interest" description="Disordered" evidence="2">
    <location>
        <begin position="975"/>
        <end position="996"/>
    </location>
</feature>
<dbReference type="PhylomeDB" id="A7SR58"/>
<feature type="compositionally biased region" description="Basic and acidic residues" evidence="2">
    <location>
        <begin position="825"/>
        <end position="841"/>
    </location>
</feature>
<gene>
    <name evidence="4" type="ORF">NEMVEDRAFT_v1g246872</name>
</gene>
<feature type="region of interest" description="Disordered" evidence="2">
    <location>
        <begin position="1"/>
        <end position="34"/>
    </location>
</feature>
<feature type="coiled-coil region" evidence="1">
    <location>
        <begin position="1104"/>
        <end position="1131"/>
    </location>
</feature>
<evidence type="ECO:0000256" key="2">
    <source>
        <dbReference type="SAM" id="MobiDB-lite"/>
    </source>
</evidence>
<dbReference type="InterPro" id="IPR040850">
    <property type="entry name" value="Knl1_RWD_C"/>
</dbReference>
<evidence type="ECO:0000313" key="5">
    <source>
        <dbReference type="Proteomes" id="UP000001593"/>
    </source>
</evidence>
<dbReference type="InterPro" id="IPR037388">
    <property type="entry name" value="Blinkin"/>
</dbReference>
<evidence type="ECO:0000313" key="4">
    <source>
        <dbReference type="EMBL" id="EDO33808.1"/>
    </source>
</evidence>
<dbReference type="KEGG" id="nve:5505043"/>
<sequence>MEVGEIPSMDVENRIVTGGKKKSSRRSSILKTSQSPIKGVLEDIDLNAVSEKGDRKSKRSSGRRVSFAPKNEVKEFCKDYDDHHFMPILHSEYRPPTTDIKGLESLLSGNIQSREQQFANQNTTLNEPDGCMEFTLCQPFSDGGQLSATKHQFDGPPNPLSQTVIDADTIDLTCHGKGFVSVNPASFLKSLSSNQENVAQKSFTGSQWNETDNEEGCVEMTECHGNLLTIAVQKKRRSIVQPSDLDVTQCFSAPIITRESHHPHSIEREDEGGSIEMTECHGKLMTTAVQKKRRSIVQPSDLDVTQCFSAPIITRESHHPHSIEREDEGGSIEMTECHGKLMTTAVQKKRRSIVQSSDLDVTQCFSAPIITEQNYHSHSSQSTEDPVVGKAQAWGNQSCYNGVSPSPCKDDNRGIEMTECHGGINLTVPEKKKARKSILVPADVDVTQCYNGPIATETINPTSFQNSIYNTQPTSNQHQARKDVSYNTQKNIFKGDKLSWEEQEQSVLDVDLTVCAGKGLLVGDGEEGEMVQSEDVDLTICTGKGLLPLDAEDESSPSLNNPSHFDLTVCEGAFLKGSDDERGEDGKAESPMTVGELESGPRFNYSNATDLGINRSRTMMASNYDGDTSFTDLEPKSREWLSQTAPLPGQTTSLPPERFSKTQFMKNDLDASFNPSSQRALLPNSSLSKSHYMERELNSTFDASSQMTTKAAQNLSKAHYMERELDSTFDDSSQMTSKAASSLSKSHYMERELNSTFDALNQMTSKATPRLSMSHYQSQTASQPSVSLPTTQNMQNDSDSAPGSPVPLPSRKRTLEDTEIPSQERNIDDKPPEAIKNRDTKSSQIQQWLCQTALAPAPSSMTGKFLQKAPITCTSFATSSAFNLLGTFSSKKQKLAEVNDDITKAEETQVDLEPAQSTVEPQSLEFTDNTNHIRNDTYDLNKEEFPQECLLSEGDDDLTPAKPVAETTAVSPGSVIEPGVNVAPSSSPVNESDPLPITAPPDAAAATGSGISPAVSIIQDSPVGPSRSSCLKRNLSTICEESPGRTPSSKKKQIKVAELLSMSGIFFDTRVTSRRSTVAFLEKMEKPKTISEAICMSYIIKPKAEQYLTVCDEVEKELTELRAASEFVVQQLDASDSGILQIAGAAGDFEQSDLADQLNDLHIACKKLAKKKWSEKKKTLKRRVAHSLKEYHNMLSSDLGTLSETLSVANDCAKLLCDVEAELDAGLARIHAENTSEENVDPSSADSNDLGKESPELLALEEELSKREAYRQELTSEKEALTREKNGLEREEIECEELVLRLGGNAPFGDNTDELEHKYKLLNELSEWTLEEWEPARLARFTFLNSTLDLNVTFGDTLPDGSRHVQSISLISALSESSKSGPRLAHALIQDSIADTTLQKMCPTSSSLEKVLHHVSGPVITARKLADEVFLLPFTHIVHVQGTSLFVEFFSLQKLMRFIVQFTFDINSYPDLVVFNVTKKIGKFDPQEVHNSLEAVSSGGHYLTRLVDAADAFLSGKAAS</sequence>
<keyword evidence="1" id="KW-0175">Coiled coil</keyword>
<dbReference type="Pfam" id="PF18210">
    <property type="entry name" value="Knl1_RWD_C"/>
    <property type="match status" value="1"/>
</dbReference>
<dbReference type="PANTHER" id="PTHR16520:SF3">
    <property type="entry name" value="KINETOCHORE SCAFFOLD 1"/>
    <property type="match status" value="1"/>
</dbReference>
<feature type="compositionally biased region" description="Polar residues" evidence="2">
    <location>
        <begin position="774"/>
        <end position="801"/>
    </location>
</feature>
<dbReference type="OrthoDB" id="5966233at2759"/>
<dbReference type="PANTHER" id="PTHR16520">
    <property type="entry name" value="KINETOCHORE SCAFFOLD 1"/>
    <property type="match status" value="1"/>
</dbReference>
<feature type="compositionally biased region" description="Polar residues" evidence="2">
    <location>
        <begin position="915"/>
        <end position="930"/>
    </location>
</feature>
<dbReference type="STRING" id="45351.A7SR58"/>
<dbReference type="InParanoid" id="A7SR58"/>
<dbReference type="CDD" id="cd21853">
    <property type="entry name" value="KNL1_NTD"/>
    <property type="match status" value="1"/>
</dbReference>
<keyword evidence="5" id="KW-1185">Reference proteome</keyword>